<keyword evidence="1" id="KW-0472">Membrane</keyword>
<dbReference type="EMBL" id="GL996528">
    <property type="protein sequence ID" value="EGV60871.1"/>
    <property type="molecule type" value="Genomic_DNA"/>
</dbReference>
<sequence length="58" mass="6574">MITPKTAYRMLYYSLPFYMLTTTESVMLHMVLVLFAGLLSYSFYNAAQVASKLIAANL</sequence>
<gene>
    <name evidence="2" type="ORF">CANTEDRAFT_116924</name>
</gene>
<dbReference type="HOGENOM" id="CLU_2978920_0_0_1"/>
<name>G3BCS3_CANTC</name>
<keyword evidence="1" id="KW-1133">Transmembrane helix</keyword>
<keyword evidence="1" id="KW-0812">Transmembrane</keyword>
<dbReference type="EMBL" id="GL996528">
    <property type="protein sequence ID" value="EGV60870.1"/>
    <property type="molecule type" value="Genomic_DNA"/>
</dbReference>
<evidence type="ECO:0000313" key="2">
    <source>
        <dbReference type="EMBL" id="EGV60871.1"/>
    </source>
</evidence>
<dbReference type="Proteomes" id="UP000000707">
    <property type="component" value="Unassembled WGS sequence"/>
</dbReference>
<evidence type="ECO:0000313" key="3">
    <source>
        <dbReference type="Proteomes" id="UP000000707"/>
    </source>
</evidence>
<proteinExistence type="predicted"/>
<accession>G3BCS3</accession>
<keyword evidence="3" id="KW-1185">Reference proteome</keyword>
<protein>
    <submittedName>
        <fullName evidence="2">Uncharacterized protein</fullName>
    </submittedName>
</protein>
<dbReference type="AlphaFoldDB" id="G3BCS3"/>
<evidence type="ECO:0000256" key="1">
    <source>
        <dbReference type="SAM" id="Phobius"/>
    </source>
</evidence>
<organism evidence="3">
    <name type="scientific">Candida tenuis (strain ATCC 10573 / BCRC 21748 / CBS 615 / JCM 9827 / NBRC 10315 / NRRL Y-1498 / VKM Y-70)</name>
    <name type="common">Yeast</name>
    <name type="synonym">Yamadazyma tenuis</name>
    <dbReference type="NCBI Taxonomy" id="590646"/>
    <lineage>
        <taxon>Eukaryota</taxon>
        <taxon>Fungi</taxon>
        <taxon>Dikarya</taxon>
        <taxon>Ascomycota</taxon>
        <taxon>Saccharomycotina</taxon>
        <taxon>Pichiomycetes</taxon>
        <taxon>Debaryomycetaceae</taxon>
        <taxon>Yamadazyma</taxon>
    </lineage>
</organism>
<dbReference type="OrthoDB" id="413460at2759"/>
<reference evidence="2 3" key="1">
    <citation type="journal article" date="2011" name="Proc. Natl. Acad. Sci. U.S.A.">
        <title>Comparative genomics of xylose-fermenting fungi for enhanced biofuel production.</title>
        <authorList>
            <person name="Wohlbach D.J."/>
            <person name="Kuo A."/>
            <person name="Sato T.K."/>
            <person name="Potts K.M."/>
            <person name="Salamov A.A."/>
            <person name="LaButti K.M."/>
            <person name="Sun H."/>
            <person name="Clum A."/>
            <person name="Pangilinan J.L."/>
            <person name="Lindquist E.A."/>
            <person name="Lucas S."/>
            <person name="Lapidus A."/>
            <person name="Jin M."/>
            <person name="Gunawan C."/>
            <person name="Balan V."/>
            <person name="Dale B.E."/>
            <person name="Jeffries T.W."/>
            <person name="Zinkel R."/>
            <person name="Barry K.W."/>
            <person name="Grigoriev I.V."/>
            <person name="Gasch A.P."/>
        </authorList>
    </citation>
    <scope>NUCLEOTIDE SEQUENCE [LARGE SCALE GENOMIC DNA]</scope>
    <source>
        <strain evidence="2">ATCC 10573</strain>
        <strain evidence="3">ATCC 10573 / BCRC 21748 / CBS 615 / JCM 9827 / NBRC 10315 / NRRL Y-1498 / VKM Y-70</strain>
    </source>
</reference>
<feature type="transmembrane region" description="Helical" evidence="1">
    <location>
        <begin position="26"/>
        <end position="44"/>
    </location>
</feature>